<protein>
    <submittedName>
        <fullName evidence="1">Uncharacterized protein</fullName>
    </submittedName>
</protein>
<sequence length="262" mass="30007">MPDSSLRKPGPVVTSWTELQIPLCNTIEDRNSSDGKKWLSLTTYHNPAKTPGFRKAFFGRTIEFPETVWYITAWESQAALDVFERSEDYRLQREEHSQLSCTALKTHHCDIWSFFWNHLGEKIDVIDAFFPPTISKESKANADQARGLVYHFAPGGSRPSAYTSRPTRGWVHGTRDFAGQEAAVLRFMHFWKSDESEREFKASAGITVSPDSRYLTLYDHMMEQLKDAGLLGIKEFHCKLVELPNYYRDPSNYPPNEGGDDS</sequence>
<gene>
    <name evidence="1" type="ORF">BDR25DRAFT_303996</name>
</gene>
<dbReference type="Proteomes" id="UP000799755">
    <property type="component" value="Unassembled WGS sequence"/>
</dbReference>
<reference evidence="1" key="1">
    <citation type="journal article" date="2020" name="Stud. Mycol.">
        <title>101 Dothideomycetes genomes: a test case for predicting lifestyles and emergence of pathogens.</title>
        <authorList>
            <person name="Haridas S."/>
            <person name="Albert R."/>
            <person name="Binder M."/>
            <person name="Bloem J."/>
            <person name="Labutti K."/>
            <person name="Salamov A."/>
            <person name="Andreopoulos B."/>
            <person name="Baker S."/>
            <person name="Barry K."/>
            <person name="Bills G."/>
            <person name="Bluhm B."/>
            <person name="Cannon C."/>
            <person name="Castanera R."/>
            <person name="Culley D."/>
            <person name="Daum C."/>
            <person name="Ezra D."/>
            <person name="Gonzalez J."/>
            <person name="Henrissat B."/>
            <person name="Kuo A."/>
            <person name="Liang C."/>
            <person name="Lipzen A."/>
            <person name="Lutzoni F."/>
            <person name="Magnuson J."/>
            <person name="Mondo S."/>
            <person name="Nolan M."/>
            <person name="Ohm R."/>
            <person name="Pangilinan J."/>
            <person name="Park H.-J."/>
            <person name="Ramirez L."/>
            <person name="Alfaro M."/>
            <person name="Sun H."/>
            <person name="Tritt A."/>
            <person name="Yoshinaga Y."/>
            <person name="Zwiers L.-H."/>
            <person name="Turgeon B."/>
            <person name="Goodwin S."/>
            <person name="Spatafora J."/>
            <person name="Crous P."/>
            <person name="Grigoriev I."/>
        </authorList>
    </citation>
    <scope>NUCLEOTIDE SEQUENCE</scope>
    <source>
        <strain evidence="1">ATCC 200398</strain>
    </source>
</reference>
<evidence type="ECO:0000313" key="1">
    <source>
        <dbReference type="EMBL" id="KAF2469986.1"/>
    </source>
</evidence>
<evidence type="ECO:0000313" key="2">
    <source>
        <dbReference type="Proteomes" id="UP000799755"/>
    </source>
</evidence>
<feature type="non-terminal residue" evidence="1">
    <location>
        <position position="262"/>
    </location>
</feature>
<comment type="caution">
    <text evidence="1">The sequence shown here is derived from an EMBL/GenBank/DDBJ whole genome shotgun (WGS) entry which is preliminary data.</text>
</comment>
<name>A0ACB6QUW6_9PLEO</name>
<proteinExistence type="predicted"/>
<keyword evidence="2" id="KW-1185">Reference proteome</keyword>
<organism evidence="1 2">
    <name type="scientific">Lindgomyces ingoldianus</name>
    <dbReference type="NCBI Taxonomy" id="673940"/>
    <lineage>
        <taxon>Eukaryota</taxon>
        <taxon>Fungi</taxon>
        <taxon>Dikarya</taxon>
        <taxon>Ascomycota</taxon>
        <taxon>Pezizomycotina</taxon>
        <taxon>Dothideomycetes</taxon>
        <taxon>Pleosporomycetidae</taxon>
        <taxon>Pleosporales</taxon>
        <taxon>Lindgomycetaceae</taxon>
        <taxon>Lindgomyces</taxon>
    </lineage>
</organism>
<dbReference type="EMBL" id="MU003509">
    <property type="protein sequence ID" value="KAF2469986.1"/>
    <property type="molecule type" value="Genomic_DNA"/>
</dbReference>
<accession>A0ACB6QUW6</accession>